<proteinExistence type="predicted"/>
<sequence length="136" mass="13188">MALTLPTDTRDAMCNTLVDRVDASGAGSLEIRSGTRPPSANDAATGTVLATVELATPAFGDSADGTATLTDPPAVTGVAAGTATWFRALDGAGATVMDGSVSATGDGGDLQLATTAITAGLTVDITGGTVTMPSGE</sequence>
<dbReference type="EMBL" id="BAAAHP010000187">
    <property type="protein sequence ID" value="GAA0897670.1"/>
    <property type="molecule type" value="Genomic_DNA"/>
</dbReference>
<organism evidence="1 2">
    <name type="scientific">Pseudonocardia zijingensis</name>
    <dbReference type="NCBI Taxonomy" id="153376"/>
    <lineage>
        <taxon>Bacteria</taxon>
        <taxon>Bacillati</taxon>
        <taxon>Actinomycetota</taxon>
        <taxon>Actinomycetes</taxon>
        <taxon>Pseudonocardiales</taxon>
        <taxon>Pseudonocardiaceae</taxon>
        <taxon>Pseudonocardia</taxon>
    </lineage>
</organism>
<evidence type="ECO:0000313" key="1">
    <source>
        <dbReference type="EMBL" id="GAA0897670.1"/>
    </source>
</evidence>
<name>A0ABN1N8M8_9PSEU</name>
<comment type="caution">
    <text evidence="1">The sequence shown here is derived from an EMBL/GenBank/DDBJ whole genome shotgun (WGS) entry which is preliminary data.</text>
</comment>
<protein>
    <submittedName>
        <fullName evidence="1">Uncharacterized protein</fullName>
    </submittedName>
</protein>
<gene>
    <name evidence="1" type="ORF">GCM10009559_58660</name>
</gene>
<reference evidence="1 2" key="1">
    <citation type="journal article" date="2019" name="Int. J. Syst. Evol. Microbiol.">
        <title>The Global Catalogue of Microorganisms (GCM) 10K type strain sequencing project: providing services to taxonomists for standard genome sequencing and annotation.</title>
        <authorList>
            <consortium name="The Broad Institute Genomics Platform"/>
            <consortium name="The Broad Institute Genome Sequencing Center for Infectious Disease"/>
            <person name="Wu L."/>
            <person name="Ma J."/>
        </authorList>
    </citation>
    <scope>NUCLEOTIDE SEQUENCE [LARGE SCALE GENOMIC DNA]</scope>
    <source>
        <strain evidence="1 2">JCM 11117</strain>
    </source>
</reference>
<keyword evidence="2" id="KW-1185">Reference proteome</keyword>
<dbReference type="Proteomes" id="UP001499967">
    <property type="component" value="Unassembled WGS sequence"/>
</dbReference>
<dbReference type="RefSeq" id="WP_343944896.1">
    <property type="nucleotide sequence ID" value="NZ_BAAAHP010000187.1"/>
</dbReference>
<evidence type="ECO:0000313" key="2">
    <source>
        <dbReference type="Proteomes" id="UP001499967"/>
    </source>
</evidence>
<accession>A0ABN1N8M8</accession>